<organism evidence="7 8">
    <name type="scientific">Dorea acetigenes</name>
    <dbReference type="NCBI Taxonomy" id="2981787"/>
    <lineage>
        <taxon>Bacteria</taxon>
        <taxon>Bacillati</taxon>
        <taxon>Bacillota</taxon>
        <taxon>Clostridia</taxon>
        <taxon>Lachnospirales</taxon>
        <taxon>Lachnospiraceae</taxon>
        <taxon>Dorea</taxon>
    </lineage>
</organism>
<feature type="transmembrane region" description="Helical" evidence="5">
    <location>
        <begin position="188"/>
        <end position="208"/>
    </location>
</feature>
<feature type="transmembrane region" description="Helical" evidence="5">
    <location>
        <begin position="15"/>
        <end position="36"/>
    </location>
</feature>
<evidence type="ECO:0000256" key="5">
    <source>
        <dbReference type="SAM" id="Phobius"/>
    </source>
</evidence>
<evidence type="ECO:0000256" key="3">
    <source>
        <dbReference type="ARBA" id="ARBA00022989"/>
    </source>
</evidence>
<proteinExistence type="predicted"/>
<comment type="caution">
    <text evidence="7">The sequence shown here is derived from an EMBL/GenBank/DDBJ whole genome shotgun (WGS) entry which is preliminary data.</text>
</comment>
<protein>
    <submittedName>
        <fullName evidence="7">ABC transporter permease</fullName>
    </submittedName>
</protein>
<feature type="transmembrane region" description="Helical" evidence="5">
    <location>
        <begin position="301"/>
        <end position="320"/>
    </location>
</feature>
<feature type="domain" description="ABC-2 type transporter transmembrane" evidence="6">
    <location>
        <begin position="18"/>
        <end position="373"/>
    </location>
</feature>
<dbReference type="PANTHER" id="PTHR43027">
    <property type="entry name" value="DOXORUBICIN RESISTANCE ABC TRANSPORTER PERMEASE PROTEIN DRRC-RELATED"/>
    <property type="match status" value="1"/>
</dbReference>
<dbReference type="InterPro" id="IPR052902">
    <property type="entry name" value="ABC-2_transporter"/>
</dbReference>
<keyword evidence="2 5" id="KW-0812">Transmembrane</keyword>
<dbReference type="RefSeq" id="WP_158369610.1">
    <property type="nucleotide sequence ID" value="NZ_JAOQJU010000007.1"/>
</dbReference>
<keyword evidence="3 5" id="KW-1133">Transmembrane helix</keyword>
<dbReference type="EMBL" id="JAOQJU010000007">
    <property type="protein sequence ID" value="MCU6686527.1"/>
    <property type="molecule type" value="Genomic_DNA"/>
</dbReference>
<keyword evidence="4 5" id="KW-0472">Membrane</keyword>
<evidence type="ECO:0000313" key="8">
    <source>
        <dbReference type="Proteomes" id="UP001652431"/>
    </source>
</evidence>
<feature type="transmembrane region" description="Helical" evidence="5">
    <location>
        <begin position="356"/>
        <end position="377"/>
    </location>
</feature>
<evidence type="ECO:0000256" key="4">
    <source>
        <dbReference type="ARBA" id="ARBA00023136"/>
    </source>
</evidence>
<feature type="transmembrane region" description="Helical" evidence="5">
    <location>
        <begin position="264"/>
        <end position="289"/>
    </location>
</feature>
<evidence type="ECO:0000256" key="1">
    <source>
        <dbReference type="ARBA" id="ARBA00004141"/>
    </source>
</evidence>
<reference evidence="7 8" key="1">
    <citation type="journal article" date="2021" name="ISME Commun">
        <title>Automated analysis of genomic sequences facilitates high-throughput and comprehensive description of bacteria.</title>
        <authorList>
            <person name="Hitch T.C.A."/>
        </authorList>
    </citation>
    <scope>NUCLEOTIDE SEQUENCE [LARGE SCALE GENOMIC DNA]</scope>
    <source>
        <strain evidence="7 8">Sanger_03</strain>
    </source>
</reference>
<dbReference type="Pfam" id="PF12698">
    <property type="entry name" value="ABC2_membrane_3"/>
    <property type="match status" value="1"/>
</dbReference>
<keyword evidence="8" id="KW-1185">Reference proteome</keyword>
<dbReference type="Gene3D" id="3.40.1710.10">
    <property type="entry name" value="abc type-2 transporter like domain"/>
    <property type="match status" value="1"/>
</dbReference>
<evidence type="ECO:0000259" key="6">
    <source>
        <dbReference type="Pfam" id="PF12698"/>
    </source>
</evidence>
<feature type="transmembrane region" description="Helical" evidence="5">
    <location>
        <begin position="229"/>
        <end position="252"/>
    </location>
</feature>
<sequence>MTVFKGFMTLVKRNIFTFFLYLAIFMTICIMIQVLISGEGTVKFEEESLEIAVIDRDGGELARGLASYLGGKHHLTDIADDKKTIQENLFYRNIYYVVTIPENFEEKCLEGEEKLKTTKIPGASTAFYVDQQIDTFLNDVRVLKAAGFSTEEAIAEVGRIGEISTDVTLIDKNGHGGQMAPHAFLFQYLPYMILSVLCYIIGFVMVAYRKKDVRRRMLCSAVSLRSQNVQLVAAYLVIGAVLWIICMCMPLALYGKEFLQDGNLIYYLLNSFVLTLVSLAISFLIGVLVEKEEVINGVVNVISLGMSFTCGVFVSMSVLGKGVRAFAHFLPVYWYEIVNEIIGSNAEFTVAQKTTIFQGIGIQLLFAAAILSAGLAVSKYKEQE</sequence>
<evidence type="ECO:0000313" key="7">
    <source>
        <dbReference type="EMBL" id="MCU6686527.1"/>
    </source>
</evidence>
<evidence type="ECO:0000256" key="2">
    <source>
        <dbReference type="ARBA" id="ARBA00022692"/>
    </source>
</evidence>
<name>A0ABT2RM84_9FIRM</name>
<dbReference type="Proteomes" id="UP001652431">
    <property type="component" value="Unassembled WGS sequence"/>
</dbReference>
<dbReference type="PANTHER" id="PTHR43027:SF1">
    <property type="entry name" value="DOXORUBICIN RESISTANCE ABC TRANSPORTER PERMEASE PROTEIN DRRC-RELATED"/>
    <property type="match status" value="1"/>
</dbReference>
<gene>
    <name evidence="7" type="ORF">OCV99_08195</name>
</gene>
<comment type="subcellular location">
    <subcellularLocation>
        <location evidence="1">Membrane</location>
        <topology evidence="1">Multi-pass membrane protein</topology>
    </subcellularLocation>
</comment>
<accession>A0ABT2RM84</accession>
<dbReference type="InterPro" id="IPR013525">
    <property type="entry name" value="ABC2_TM"/>
</dbReference>